<comment type="similarity">
    <text evidence="1">Belongs to the protein kinase superfamily. CAMK Ser/Thr protein kinase family. CHEK2 subfamily.</text>
</comment>
<dbReference type="RefSeq" id="XP_040622474.1">
    <property type="nucleotide sequence ID" value="XM_040764054.1"/>
</dbReference>
<dbReference type="InterPro" id="IPR000253">
    <property type="entry name" value="FHA_dom"/>
</dbReference>
<gene>
    <name evidence="11" type="ORF">SPBR_05791</name>
</gene>
<dbReference type="VEuPathDB" id="FungiDB:SPBR_05791"/>
<dbReference type="InterPro" id="IPR050538">
    <property type="entry name" value="MAP_kinase_kinase_kinase"/>
</dbReference>
<reference evidence="11 12" key="1">
    <citation type="journal article" date="2014" name="BMC Genomics">
        <title>Comparative genomics of the major fungal agents of human and animal Sporotrichosis: Sporothrix schenckii and Sporothrix brasiliensis.</title>
        <authorList>
            <person name="Teixeira M.M."/>
            <person name="de Almeida L.G."/>
            <person name="Kubitschek-Barreira P."/>
            <person name="Alves F.L."/>
            <person name="Kioshima E.S."/>
            <person name="Abadio A.K."/>
            <person name="Fernandes L."/>
            <person name="Derengowski L.S."/>
            <person name="Ferreira K.S."/>
            <person name="Souza R.C."/>
            <person name="Ruiz J.C."/>
            <person name="de Andrade N.C."/>
            <person name="Paes H.C."/>
            <person name="Nicola A.M."/>
            <person name="Albuquerque P."/>
            <person name="Gerber A.L."/>
            <person name="Martins V.P."/>
            <person name="Peconick L.D."/>
            <person name="Neto A.V."/>
            <person name="Chaucanez C.B."/>
            <person name="Silva P.A."/>
            <person name="Cunha O.L."/>
            <person name="de Oliveira F.F."/>
            <person name="dos Santos T.C."/>
            <person name="Barros A.L."/>
            <person name="Soares M.A."/>
            <person name="de Oliveira L.M."/>
            <person name="Marini M.M."/>
            <person name="Villalobos-Duno H."/>
            <person name="Cunha M.M."/>
            <person name="de Hoog S."/>
            <person name="da Silveira J.F."/>
            <person name="Henrissat B."/>
            <person name="Nino-Vega G.A."/>
            <person name="Cisalpino P.S."/>
            <person name="Mora-Montes H.M."/>
            <person name="Almeida S.R."/>
            <person name="Stajich J.E."/>
            <person name="Lopes-Bezerra L.M."/>
            <person name="Vasconcelos A.T."/>
            <person name="Felipe M.S."/>
        </authorList>
    </citation>
    <scope>NUCLEOTIDE SEQUENCE [LARGE SCALE GENOMIC DNA]</scope>
    <source>
        <strain evidence="11 12">5110</strain>
    </source>
</reference>
<dbReference type="InterPro" id="IPR008271">
    <property type="entry name" value="Ser/Thr_kinase_AS"/>
</dbReference>
<dbReference type="SMART" id="SM00220">
    <property type="entry name" value="S_TKc"/>
    <property type="match status" value="1"/>
</dbReference>
<evidence type="ECO:0000259" key="10">
    <source>
        <dbReference type="PROSITE" id="PS50011"/>
    </source>
</evidence>
<dbReference type="EC" id="2.7.11.24" evidence="2"/>
<evidence type="ECO:0000313" key="11">
    <source>
        <dbReference type="EMBL" id="KIH94464.1"/>
    </source>
</evidence>
<keyword evidence="6" id="KW-0067">ATP-binding</keyword>
<proteinExistence type="inferred from homology"/>
<evidence type="ECO:0000256" key="6">
    <source>
        <dbReference type="ARBA" id="ARBA00022840"/>
    </source>
</evidence>
<evidence type="ECO:0000259" key="9">
    <source>
        <dbReference type="PROSITE" id="PS50006"/>
    </source>
</evidence>
<comment type="catalytic activity">
    <reaction evidence="7">
        <text>L-threonyl-[protein] + ATP = O-phospho-L-threonyl-[protein] + ADP + H(+)</text>
        <dbReference type="Rhea" id="RHEA:46608"/>
        <dbReference type="Rhea" id="RHEA-COMP:11060"/>
        <dbReference type="Rhea" id="RHEA-COMP:11605"/>
        <dbReference type="ChEBI" id="CHEBI:15378"/>
        <dbReference type="ChEBI" id="CHEBI:30013"/>
        <dbReference type="ChEBI" id="CHEBI:30616"/>
        <dbReference type="ChEBI" id="CHEBI:61977"/>
        <dbReference type="ChEBI" id="CHEBI:456216"/>
        <dbReference type="EC" id="2.7.11.24"/>
    </reaction>
    <physiologicalReaction direction="left-to-right" evidence="7">
        <dbReference type="Rhea" id="RHEA:46609"/>
    </physiologicalReaction>
</comment>
<evidence type="ECO:0000256" key="7">
    <source>
        <dbReference type="ARBA" id="ARBA00047919"/>
    </source>
</evidence>
<keyword evidence="12" id="KW-1185">Reference proteome</keyword>
<comment type="caution">
    <text evidence="11">The sequence shown here is derived from an EMBL/GenBank/DDBJ whole genome shotgun (WGS) entry which is preliminary data.</text>
</comment>
<dbReference type="GO" id="GO:0005524">
    <property type="term" value="F:ATP binding"/>
    <property type="evidence" value="ECO:0007669"/>
    <property type="project" value="UniProtKB-KW"/>
</dbReference>
<dbReference type="HOGENOM" id="CLU_029466_0_0_1"/>
<evidence type="ECO:0000256" key="4">
    <source>
        <dbReference type="ARBA" id="ARBA00022741"/>
    </source>
</evidence>
<evidence type="ECO:0000313" key="12">
    <source>
        <dbReference type="Proteomes" id="UP000031575"/>
    </source>
</evidence>
<dbReference type="PANTHER" id="PTHR48016:SF56">
    <property type="entry name" value="MAPKK KINASE"/>
    <property type="match status" value="1"/>
</dbReference>
<name>A0A0C2F695_9PEZI</name>
<dbReference type="PROSITE" id="PS50011">
    <property type="entry name" value="PROTEIN_KINASE_DOM"/>
    <property type="match status" value="1"/>
</dbReference>
<evidence type="ECO:0000256" key="1">
    <source>
        <dbReference type="ARBA" id="ARBA00005575"/>
    </source>
</evidence>
<keyword evidence="5" id="KW-0418">Kinase</keyword>
<dbReference type="InterPro" id="IPR011009">
    <property type="entry name" value="Kinase-like_dom_sf"/>
</dbReference>
<feature type="domain" description="Protein kinase" evidence="10">
    <location>
        <begin position="214"/>
        <end position="480"/>
    </location>
</feature>
<accession>A0A0C2F695</accession>
<dbReference type="Gene3D" id="1.10.510.10">
    <property type="entry name" value="Transferase(Phosphotransferase) domain 1"/>
    <property type="match status" value="1"/>
</dbReference>
<evidence type="ECO:0000256" key="2">
    <source>
        <dbReference type="ARBA" id="ARBA00012411"/>
    </source>
</evidence>
<dbReference type="OrthoDB" id="4062651at2759"/>
<dbReference type="InterPro" id="IPR000719">
    <property type="entry name" value="Prot_kinase_dom"/>
</dbReference>
<dbReference type="Proteomes" id="UP000031575">
    <property type="component" value="Unassembled WGS sequence"/>
</dbReference>
<evidence type="ECO:0000256" key="5">
    <source>
        <dbReference type="ARBA" id="ARBA00022777"/>
    </source>
</evidence>
<dbReference type="GO" id="GO:0004707">
    <property type="term" value="F:MAP kinase activity"/>
    <property type="evidence" value="ECO:0007669"/>
    <property type="project" value="UniProtKB-EC"/>
</dbReference>
<comment type="catalytic activity">
    <reaction evidence="8">
        <text>L-seryl-[protein] + ATP = O-phospho-L-seryl-[protein] + ADP + H(+)</text>
        <dbReference type="Rhea" id="RHEA:17989"/>
        <dbReference type="Rhea" id="RHEA-COMP:9863"/>
        <dbReference type="Rhea" id="RHEA-COMP:11604"/>
        <dbReference type="ChEBI" id="CHEBI:15378"/>
        <dbReference type="ChEBI" id="CHEBI:29999"/>
        <dbReference type="ChEBI" id="CHEBI:30616"/>
        <dbReference type="ChEBI" id="CHEBI:83421"/>
        <dbReference type="ChEBI" id="CHEBI:456216"/>
        <dbReference type="EC" id="2.7.11.24"/>
    </reaction>
    <physiologicalReaction direction="left-to-right" evidence="8">
        <dbReference type="Rhea" id="RHEA:17990"/>
    </physiologicalReaction>
</comment>
<keyword evidence="3" id="KW-0808">Transferase</keyword>
<dbReference type="PANTHER" id="PTHR48016">
    <property type="entry name" value="MAP KINASE KINASE KINASE SSK2-RELATED-RELATED"/>
    <property type="match status" value="1"/>
</dbReference>
<dbReference type="CDD" id="cd00180">
    <property type="entry name" value="PKc"/>
    <property type="match status" value="1"/>
</dbReference>
<dbReference type="GeneID" id="63678975"/>
<organism evidence="11 12">
    <name type="scientific">Sporothrix brasiliensis 5110</name>
    <dbReference type="NCBI Taxonomy" id="1398154"/>
    <lineage>
        <taxon>Eukaryota</taxon>
        <taxon>Fungi</taxon>
        <taxon>Dikarya</taxon>
        <taxon>Ascomycota</taxon>
        <taxon>Pezizomycotina</taxon>
        <taxon>Sordariomycetes</taxon>
        <taxon>Sordariomycetidae</taxon>
        <taxon>Ophiostomatales</taxon>
        <taxon>Ophiostomataceae</taxon>
        <taxon>Sporothrix</taxon>
    </lineage>
</organism>
<dbReference type="AlphaFoldDB" id="A0A0C2F695"/>
<feature type="domain" description="FHA" evidence="9">
    <location>
        <begin position="55"/>
        <end position="105"/>
    </location>
</feature>
<keyword evidence="4" id="KW-0547">Nucleotide-binding</keyword>
<dbReference type="SUPFAM" id="SSF56112">
    <property type="entry name" value="Protein kinase-like (PK-like)"/>
    <property type="match status" value="1"/>
</dbReference>
<dbReference type="PROSITE" id="PS50006">
    <property type="entry name" value="FHA_DOMAIN"/>
    <property type="match status" value="1"/>
</dbReference>
<sequence length="480" mass="53687">MAHPDTFFHLVPRNEESLPILDLRENWRFVSETTDGKKGLEIGYHVSKVPGRVMARLGRGLTADIRLLGRNISSIHVAFELHPDTLAVLLSVRAKNASSVTVEPVEDDGESGAVADTGRGDVVEGDCVLVFEQPYNIKIGVYSFDVAWCPKREVRQSKDEVWRIFARREYQKAVEREKLARSCDLPTYDSSTLNTWHNTRIHTANRPLFREAPGAERHMLDAGSFGSVFQATDRESGDPFAIKVIDLTKLDSQRDVEYARASVHNEVKTLQKLKHRNIIEYLGYAQMDTPKPEIFMPMRPGTLRNLQNSPNRLCSIDDLCNRVLEQILSALDYLASQSICHRDIKPDNILYFDESKHGNYIFQLADFGLARHTTLAVGLGGTGFYMAPETWDDSPYAQSPKMDVWSLFATVIDVHTNFNFPPTCDSDTRTQFRLALVAIPAIAAGLPDLGWMVHMDPLPTDAATQTVGTCQSGQGSSDTS</sequence>
<protein>
    <recommendedName>
        <fullName evidence="2">mitogen-activated protein kinase</fullName>
        <ecNumber evidence="2">2.7.11.24</ecNumber>
    </recommendedName>
</protein>
<dbReference type="EMBL" id="AWTV01000004">
    <property type="protein sequence ID" value="KIH94464.1"/>
    <property type="molecule type" value="Genomic_DNA"/>
</dbReference>
<dbReference type="PROSITE" id="PS00108">
    <property type="entry name" value="PROTEIN_KINASE_ST"/>
    <property type="match status" value="1"/>
</dbReference>
<evidence type="ECO:0000256" key="8">
    <source>
        <dbReference type="ARBA" id="ARBA00048130"/>
    </source>
</evidence>
<dbReference type="Pfam" id="PF00069">
    <property type="entry name" value="Pkinase"/>
    <property type="match status" value="1"/>
</dbReference>
<evidence type="ECO:0000256" key="3">
    <source>
        <dbReference type="ARBA" id="ARBA00022679"/>
    </source>
</evidence>